<proteinExistence type="predicted"/>
<dbReference type="PANTHER" id="PTHR11440">
    <property type="entry name" value="LECITHIN-CHOLESTEROL ACYLTRANSFERASE-RELATED"/>
    <property type="match status" value="1"/>
</dbReference>
<comment type="caution">
    <text evidence="1">The sequence shown here is derived from an EMBL/GenBank/DDBJ whole genome shotgun (WGS) entry which is preliminary data.</text>
</comment>
<dbReference type="EMBL" id="JAGYWB010000003">
    <property type="protein sequence ID" value="KAI0526744.1"/>
    <property type="molecule type" value="Genomic_DNA"/>
</dbReference>
<dbReference type="AlphaFoldDB" id="A0A8T3C1D1"/>
<gene>
    <name evidence="1" type="ORF">KFK09_002335</name>
</gene>
<evidence type="ECO:0008006" key="3">
    <source>
        <dbReference type="Google" id="ProtNLM"/>
    </source>
</evidence>
<accession>A0A8T3C1D1</accession>
<dbReference type="SMR" id="A0A8T3C1D1"/>
<keyword evidence="2" id="KW-1185">Reference proteome</keyword>
<organism evidence="1 2">
    <name type="scientific">Dendrobium nobile</name>
    <name type="common">Orchid</name>
    <dbReference type="NCBI Taxonomy" id="94219"/>
    <lineage>
        <taxon>Eukaryota</taxon>
        <taxon>Viridiplantae</taxon>
        <taxon>Streptophyta</taxon>
        <taxon>Embryophyta</taxon>
        <taxon>Tracheophyta</taxon>
        <taxon>Spermatophyta</taxon>
        <taxon>Magnoliopsida</taxon>
        <taxon>Liliopsida</taxon>
        <taxon>Asparagales</taxon>
        <taxon>Orchidaceae</taxon>
        <taxon>Epidendroideae</taxon>
        <taxon>Malaxideae</taxon>
        <taxon>Dendrobiinae</taxon>
        <taxon>Dendrobium</taxon>
    </lineage>
</organism>
<protein>
    <recommendedName>
        <fullName evidence="3">Lecithin-cholesterol acyltransferase-like 1</fullName>
    </recommendedName>
</protein>
<evidence type="ECO:0000313" key="2">
    <source>
        <dbReference type="Proteomes" id="UP000829196"/>
    </source>
</evidence>
<dbReference type="GO" id="GO:0006629">
    <property type="term" value="P:lipid metabolic process"/>
    <property type="evidence" value="ECO:0007669"/>
    <property type="project" value="InterPro"/>
</dbReference>
<dbReference type="SUPFAM" id="SSF53474">
    <property type="entry name" value="alpha/beta-Hydrolases"/>
    <property type="match status" value="1"/>
</dbReference>
<evidence type="ECO:0000313" key="1">
    <source>
        <dbReference type="EMBL" id="KAI0526744.1"/>
    </source>
</evidence>
<dbReference type="Pfam" id="PF02450">
    <property type="entry name" value="LCAT"/>
    <property type="match status" value="1"/>
</dbReference>
<dbReference type="Gene3D" id="3.40.50.1820">
    <property type="entry name" value="alpha/beta hydrolase"/>
    <property type="match status" value="1"/>
</dbReference>
<dbReference type="Proteomes" id="UP000829196">
    <property type="component" value="Unassembled WGS sequence"/>
</dbReference>
<dbReference type="OrthoDB" id="190846at2759"/>
<sequence>MQKSDRPLHPQQQSLLLRKMKTQQLSWINLETAAAIALTMSLLLQPVSFASAKATALHPVILIPGAGGNQLEARLTTEYRSGNIICQLSALSKRGSWFRLWFDPTVLLAPLTRCFAERMKLTYLAAVDDFRNAPGVDTRVPNFGSTQSLLYLDPHLKHITEYMASLVSALEAVGYIDGLNLFGAPYDFRYGLAPSGHPSMVGNQYLSELRALIESSAAANDGRPVILVAHSLGGLFALHLLDRSPLYWRRQFIKHLVTLSTPWAGTVQEMLTFASGYTLGVPFVDPLIVRLEQRSAESNLWLLPARRLFGEMPLVFANNKSYSAKDMAEFLNDIGFEEGIYPYETRIRPMVDRTVEPEGVPVTCIVGLGVDTPEALFYGSKGFDEKPEMMYGDGDGTVNMESLLALEKEWSEAGRKHLKIIKLRGISHSAILKITAAVNKIIEELGLINSS</sequence>
<dbReference type="GO" id="GO:0008374">
    <property type="term" value="F:O-acyltransferase activity"/>
    <property type="evidence" value="ECO:0007669"/>
    <property type="project" value="InterPro"/>
</dbReference>
<reference evidence="1" key="1">
    <citation type="journal article" date="2022" name="Front. Genet.">
        <title>Chromosome-Scale Assembly of the Dendrobium nobile Genome Provides Insights Into the Molecular Mechanism of the Biosynthesis of the Medicinal Active Ingredient of Dendrobium.</title>
        <authorList>
            <person name="Xu Q."/>
            <person name="Niu S.-C."/>
            <person name="Li K.-L."/>
            <person name="Zheng P.-J."/>
            <person name="Zhang X.-J."/>
            <person name="Jia Y."/>
            <person name="Liu Y."/>
            <person name="Niu Y.-X."/>
            <person name="Yu L.-H."/>
            <person name="Chen D.-F."/>
            <person name="Zhang G.-Q."/>
        </authorList>
    </citation>
    <scope>NUCLEOTIDE SEQUENCE</scope>
    <source>
        <tissue evidence="1">Leaf</tissue>
    </source>
</reference>
<dbReference type="InterPro" id="IPR029058">
    <property type="entry name" value="AB_hydrolase_fold"/>
</dbReference>
<dbReference type="InterPro" id="IPR003386">
    <property type="entry name" value="LACT/PDAT_acylTrfase"/>
</dbReference>
<name>A0A8T3C1D1_DENNO</name>